<dbReference type="InParanoid" id="B0DU63"/>
<sequence length="440" mass="48819">MLRSFLCLLMIDVYAPNTTSTILAVSSGLKTSNTVYANVHGADDADGNVNVEGAGDDDFRSRSRWYCWARGSMVRVPTVATCVSLSISVEFARTFSPHPLYLLARPKIVLSTDLSEHQPSTDCPGTNVVFRKRKRTDSGDCAPPDLISKRDNIHDSTSVLSYALASFWKCLVPRYIRGHHQPPSQIDAPSTSRLSAPALPTDKISTICQDVTDGPRVGELSDLFHQRSSALRATGKNVPRVWFALGRTSSLGRIETVHAIYQRHYFPDLQHVHSIEDSLMSVRTCLLNGRTVAGEARGYGTHEYPNYAALMNAFLVDITPSSLKIDEAEKFQGLYRYIALQSAQTVRMDITKLVMSASRQSRTCPPFRHKRMQLQSAFDRVIGKFWSSAPDLPTPSTQRGPTPASPERAPSPIQNLRVYVSSIYGQPLFRALTEMYHAPA</sequence>
<dbReference type="AlphaFoldDB" id="B0DU63"/>
<feature type="signal peptide" evidence="2">
    <location>
        <begin position="1"/>
        <end position="20"/>
    </location>
</feature>
<accession>B0DU63</accession>
<dbReference type="HOGENOM" id="CLU_622659_0_0_1"/>
<organism evidence="4">
    <name type="scientific">Laccaria bicolor (strain S238N-H82 / ATCC MYA-4686)</name>
    <name type="common">Bicoloured deceiver</name>
    <name type="synonym">Laccaria laccata var. bicolor</name>
    <dbReference type="NCBI Taxonomy" id="486041"/>
    <lineage>
        <taxon>Eukaryota</taxon>
        <taxon>Fungi</taxon>
        <taxon>Dikarya</taxon>
        <taxon>Basidiomycota</taxon>
        <taxon>Agaricomycotina</taxon>
        <taxon>Agaricomycetes</taxon>
        <taxon>Agaricomycetidae</taxon>
        <taxon>Agaricales</taxon>
        <taxon>Agaricineae</taxon>
        <taxon>Hydnangiaceae</taxon>
        <taxon>Laccaria</taxon>
    </lineage>
</organism>
<evidence type="ECO:0000256" key="1">
    <source>
        <dbReference type="SAM" id="MobiDB-lite"/>
    </source>
</evidence>
<dbReference type="RefSeq" id="XP_001887459.1">
    <property type="nucleotide sequence ID" value="XM_001887424.1"/>
</dbReference>
<protein>
    <submittedName>
        <fullName evidence="3">Predicted protein</fullName>
    </submittedName>
</protein>
<reference evidence="3 4" key="1">
    <citation type="journal article" date="2008" name="Nature">
        <title>The genome of Laccaria bicolor provides insights into mycorrhizal symbiosis.</title>
        <authorList>
            <person name="Martin F."/>
            <person name="Aerts A."/>
            <person name="Ahren D."/>
            <person name="Brun A."/>
            <person name="Danchin E.G.J."/>
            <person name="Duchaussoy F."/>
            <person name="Gibon J."/>
            <person name="Kohler A."/>
            <person name="Lindquist E."/>
            <person name="Pereda V."/>
            <person name="Salamov A."/>
            <person name="Shapiro H.J."/>
            <person name="Wuyts J."/>
            <person name="Blaudez D."/>
            <person name="Buee M."/>
            <person name="Brokstein P."/>
            <person name="Canbaeck B."/>
            <person name="Cohen D."/>
            <person name="Courty P.E."/>
            <person name="Coutinho P.M."/>
            <person name="Delaruelle C."/>
            <person name="Detter J.C."/>
            <person name="Deveau A."/>
            <person name="DiFazio S."/>
            <person name="Duplessis S."/>
            <person name="Fraissinet-Tachet L."/>
            <person name="Lucic E."/>
            <person name="Frey-Klett P."/>
            <person name="Fourrey C."/>
            <person name="Feussner I."/>
            <person name="Gay G."/>
            <person name="Grimwood J."/>
            <person name="Hoegger P.J."/>
            <person name="Jain P."/>
            <person name="Kilaru S."/>
            <person name="Labbe J."/>
            <person name="Lin Y.C."/>
            <person name="Legue V."/>
            <person name="Le Tacon F."/>
            <person name="Marmeisse R."/>
            <person name="Melayah D."/>
            <person name="Montanini B."/>
            <person name="Muratet M."/>
            <person name="Nehls U."/>
            <person name="Niculita-Hirzel H."/>
            <person name="Oudot-Le Secq M.P."/>
            <person name="Peter M."/>
            <person name="Quesneville H."/>
            <person name="Rajashekar B."/>
            <person name="Reich M."/>
            <person name="Rouhier N."/>
            <person name="Schmutz J."/>
            <person name="Yin T."/>
            <person name="Chalot M."/>
            <person name="Henrissat B."/>
            <person name="Kuees U."/>
            <person name="Lucas S."/>
            <person name="Van de Peer Y."/>
            <person name="Podila G.K."/>
            <person name="Polle A."/>
            <person name="Pukkila P.J."/>
            <person name="Richardson P.M."/>
            <person name="Rouze P."/>
            <person name="Sanders I.R."/>
            <person name="Stajich J.E."/>
            <person name="Tunlid A."/>
            <person name="Tuskan G."/>
            <person name="Grigoriev I.V."/>
        </authorList>
    </citation>
    <scope>NUCLEOTIDE SEQUENCE [LARGE SCALE GENOMIC DNA]</scope>
    <source>
        <strain evidence="4">S238N-H82 / ATCC MYA-4686</strain>
    </source>
</reference>
<dbReference type="GeneID" id="6083090"/>
<keyword evidence="4" id="KW-1185">Reference proteome</keyword>
<feature type="region of interest" description="Disordered" evidence="1">
    <location>
        <begin position="388"/>
        <end position="411"/>
    </location>
</feature>
<keyword evidence="2" id="KW-0732">Signal</keyword>
<dbReference type="EMBL" id="DS547135">
    <property type="protein sequence ID" value="EDR01849.1"/>
    <property type="molecule type" value="Genomic_DNA"/>
</dbReference>
<evidence type="ECO:0000313" key="3">
    <source>
        <dbReference type="EMBL" id="EDR01849.1"/>
    </source>
</evidence>
<dbReference type="KEGG" id="lbc:LACBIDRAFT_332890"/>
<gene>
    <name evidence="3" type="ORF">LACBIDRAFT_332890</name>
</gene>
<dbReference type="Proteomes" id="UP000001194">
    <property type="component" value="Unassembled WGS sequence"/>
</dbReference>
<proteinExistence type="predicted"/>
<evidence type="ECO:0000313" key="4">
    <source>
        <dbReference type="Proteomes" id="UP000001194"/>
    </source>
</evidence>
<feature type="chain" id="PRO_5002749466" evidence="2">
    <location>
        <begin position="21"/>
        <end position="440"/>
    </location>
</feature>
<name>B0DU63_LACBS</name>
<evidence type="ECO:0000256" key="2">
    <source>
        <dbReference type="SAM" id="SignalP"/>
    </source>
</evidence>